<dbReference type="AlphaFoldDB" id="A0A7C4RUA1"/>
<keyword evidence="1" id="KW-0732">Signal</keyword>
<protein>
    <recommendedName>
        <fullName evidence="2">SH3b domain-containing protein</fullName>
    </recommendedName>
</protein>
<dbReference type="SMART" id="SM00287">
    <property type="entry name" value="SH3b"/>
    <property type="match status" value="2"/>
</dbReference>
<accession>A0A7C4RUA1</accession>
<name>A0A7C4RUA1_9BACT</name>
<dbReference type="PANTHER" id="PTHR34408:SF1">
    <property type="entry name" value="GLYCOSYL HYDROLASE FAMILY 19 DOMAIN-CONTAINING PROTEIN HI_1415"/>
    <property type="match status" value="1"/>
</dbReference>
<sequence length="147" mass="16444">MFRMTVLGLAIGMIVLQAVAAGAAPDRVSVTVREANVRSAPSLESRVLWKADIYYPLQIVKKQGEWIQFRDYEGDQGWIHQSVVGPAPTVITIKENCNIRANPSMDAQVLFNLESGIPLKVNRRDGKWLYIETGTGKKGWIFDGLVW</sequence>
<feature type="signal peptide" evidence="1">
    <location>
        <begin position="1"/>
        <end position="20"/>
    </location>
</feature>
<evidence type="ECO:0000256" key="1">
    <source>
        <dbReference type="SAM" id="SignalP"/>
    </source>
</evidence>
<reference evidence="3" key="1">
    <citation type="journal article" date="2020" name="mSystems">
        <title>Genome- and Community-Level Interaction Insights into Carbon Utilization and Element Cycling Functions of Hydrothermarchaeota in Hydrothermal Sediment.</title>
        <authorList>
            <person name="Zhou Z."/>
            <person name="Liu Y."/>
            <person name="Xu W."/>
            <person name="Pan J."/>
            <person name="Luo Z.H."/>
            <person name="Li M."/>
        </authorList>
    </citation>
    <scope>NUCLEOTIDE SEQUENCE [LARGE SCALE GENOMIC DNA]</scope>
    <source>
        <strain evidence="3">SpSt-477</strain>
    </source>
</reference>
<gene>
    <name evidence="3" type="ORF">ENS29_15990</name>
</gene>
<feature type="chain" id="PRO_5028025464" description="SH3b domain-containing protein" evidence="1">
    <location>
        <begin position="21"/>
        <end position="147"/>
    </location>
</feature>
<dbReference type="Pfam" id="PF06347">
    <property type="entry name" value="SH3_4"/>
    <property type="match status" value="2"/>
</dbReference>
<organism evidence="3">
    <name type="scientific">Desulfatirhabdium butyrativorans</name>
    <dbReference type="NCBI Taxonomy" id="340467"/>
    <lineage>
        <taxon>Bacteria</taxon>
        <taxon>Pseudomonadati</taxon>
        <taxon>Thermodesulfobacteriota</taxon>
        <taxon>Desulfobacteria</taxon>
        <taxon>Desulfobacterales</taxon>
        <taxon>Desulfatirhabdiaceae</taxon>
        <taxon>Desulfatirhabdium</taxon>
    </lineage>
</organism>
<dbReference type="PANTHER" id="PTHR34408">
    <property type="entry name" value="FAMILY PROTEIN, PUTATIVE-RELATED"/>
    <property type="match status" value="1"/>
</dbReference>
<dbReference type="InterPro" id="IPR010466">
    <property type="entry name" value="DUF1058"/>
</dbReference>
<evidence type="ECO:0000313" key="3">
    <source>
        <dbReference type="EMBL" id="HGU34325.1"/>
    </source>
</evidence>
<dbReference type="PROSITE" id="PS51781">
    <property type="entry name" value="SH3B"/>
    <property type="match status" value="1"/>
</dbReference>
<comment type="caution">
    <text evidence="3">The sequence shown here is derived from an EMBL/GenBank/DDBJ whole genome shotgun (WGS) entry which is preliminary data.</text>
</comment>
<dbReference type="EMBL" id="DSUH01000368">
    <property type="protein sequence ID" value="HGU34325.1"/>
    <property type="molecule type" value="Genomic_DNA"/>
</dbReference>
<proteinExistence type="predicted"/>
<evidence type="ECO:0000259" key="2">
    <source>
        <dbReference type="PROSITE" id="PS51781"/>
    </source>
</evidence>
<feature type="domain" description="SH3b" evidence="2">
    <location>
        <begin position="86"/>
        <end position="147"/>
    </location>
</feature>
<dbReference type="InterPro" id="IPR003646">
    <property type="entry name" value="SH3-like_bac-type"/>
</dbReference>
<dbReference type="InterPro" id="IPR052354">
    <property type="entry name" value="Cell_Wall_Dynamics_Protein"/>
</dbReference>
<dbReference type="Gene3D" id="2.30.30.40">
    <property type="entry name" value="SH3 Domains"/>
    <property type="match status" value="2"/>
</dbReference>